<dbReference type="STRING" id="1076549.HA45_15680"/>
<dbReference type="Pfam" id="PF20242">
    <property type="entry name" value="Emfourin"/>
    <property type="match status" value="1"/>
</dbReference>
<evidence type="ECO:0000313" key="1">
    <source>
        <dbReference type="EMBL" id="PJZ06756.1"/>
    </source>
</evidence>
<name>A0A2M9WGW1_9GAMM</name>
<accession>A0A2M9WGW1</accession>
<dbReference type="RefSeq" id="WP_100701272.1">
    <property type="nucleotide sequence ID" value="NZ_MLFP01000012.1"/>
</dbReference>
<dbReference type="Proteomes" id="UP000232062">
    <property type="component" value="Unassembled WGS sequence"/>
</dbReference>
<comment type="caution">
    <text evidence="1">The sequence shown here is derived from an EMBL/GenBank/DDBJ whole genome shotgun (WGS) entry which is preliminary data.</text>
</comment>
<dbReference type="InterPro" id="IPR049457">
    <property type="entry name" value="Emfourin"/>
</dbReference>
<proteinExistence type="predicted"/>
<keyword evidence="2" id="KW-1185">Reference proteome</keyword>
<evidence type="ECO:0000313" key="2">
    <source>
        <dbReference type="Proteomes" id="UP000232062"/>
    </source>
</evidence>
<dbReference type="OrthoDB" id="8658956at2"/>
<protein>
    <submittedName>
        <fullName evidence="1">Uncharacterized protein</fullName>
    </submittedName>
</protein>
<reference evidence="1 2" key="1">
    <citation type="submission" date="2017-11" db="EMBL/GenBank/DDBJ databases">
        <title>The genome sequence of Pantoea rodasii DSM 26611.</title>
        <authorList>
            <person name="Gao J."/>
            <person name="Mao X."/>
            <person name="Sun J."/>
        </authorList>
    </citation>
    <scope>NUCLEOTIDE SEQUENCE [LARGE SCALE GENOMIC DNA]</scope>
    <source>
        <strain evidence="1 2">DSM 26611</strain>
    </source>
</reference>
<dbReference type="EMBL" id="PIQI01000011">
    <property type="protein sequence ID" value="PJZ06756.1"/>
    <property type="molecule type" value="Genomic_DNA"/>
</dbReference>
<dbReference type="AlphaFoldDB" id="A0A2M9WGW1"/>
<organism evidence="1 2">
    <name type="scientific">Pantoea rodasii</name>
    <dbReference type="NCBI Taxonomy" id="1076549"/>
    <lineage>
        <taxon>Bacteria</taxon>
        <taxon>Pseudomonadati</taxon>
        <taxon>Pseudomonadota</taxon>
        <taxon>Gammaproteobacteria</taxon>
        <taxon>Enterobacterales</taxon>
        <taxon>Erwiniaceae</taxon>
        <taxon>Pantoea</taxon>
    </lineage>
</organism>
<gene>
    <name evidence="1" type="ORF">PRCB_08600</name>
</gene>
<sequence>MNIQLTDDAIIELAREGGIAFIPRLRGERRFALAQLPEPQKQRVCSVLQQALPLGEPEDQAATIGRGDQRYFRIQITYATHQEAGSIVILIPEQVAPAELQALWRDGQ</sequence>